<accession>F2TY37</accession>
<sequence>MEVVTTVVGQIDDVNQCAAAAAWLLVDVVAQMDVALHVWSGREEHGRPQQRATRRDKNMNKQQRGALMGTNHMRARPKRQTSTNKAARNLQTTQKQTFCSRRTTTRHSS</sequence>
<gene>
    <name evidence="2" type="ORF">PTSG_01000</name>
</gene>
<dbReference type="KEGG" id="sre:PTSG_01000"/>
<evidence type="ECO:0000256" key="1">
    <source>
        <dbReference type="SAM" id="MobiDB-lite"/>
    </source>
</evidence>
<dbReference type="GeneID" id="16079066"/>
<evidence type="ECO:0000313" key="3">
    <source>
        <dbReference type="Proteomes" id="UP000007799"/>
    </source>
</evidence>
<proteinExistence type="predicted"/>
<dbReference type="InParanoid" id="F2TY37"/>
<dbReference type="EMBL" id="GL832956">
    <property type="protein sequence ID" value="EGD76296.1"/>
    <property type="molecule type" value="Genomic_DNA"/>
</dbReference>
<feature type="compositionally biased region" description="Polar residues" evidence="1">
    <location>
        <begin position="80"/>
        <end position="102"/>
    </location>
</feature>
<dbReference type="AlphaFoldDB" id="F2TY37"/>
<feature type="compositionally biased region" description="Basic and acidic residues" evidence="1">
    <location>
        <begin position="41"/>
        <end position="59"/>
    </location>
</feature>
<reference evidence="2" key="1">
    <citation type="submission" date="2009-08" db="EMBL/GenBank/DDBJ databases">
        <title>Annotation of Salpingoeca rosetta.</title>
        <authorList>
            <consortium name="The Broad Institute Genome Sequencing Platform"/>
            <person name="Russ C."/>
            <person name="Cuomo C."/>
            <person name="Burger G."/>
            <person name="Gray M.W."/>
            <person name="Holland P.W.H."/>
            <person name="King N."/>
            <person name="Lang F.B.F."/>
            <person name="Roger A.J."/>
            <person name="Ruiz-Trillo I."/>
            <person name="Young S.K."/>
            <person name="Zeng Q."/>
            <person name="Gargeya S."/>
            <person name="Alvarado L."/>
            <person name="Berlin A."/>
            <person name="Chapman S.B."/>
            <person name="Chen Z."/>
            <person name="Freedman E."/>
            <person name="Gellesch M."/>
            <person name="Goldberg J."/>
            <person name="Griggs A."/>
            <person name="Gujja S."/>
            <person name="Heilman E."/>
            <person name="Heiman D."/>
            <person name="Howarth C."/>
            <person name="Mehta T."/>
            <person name="Neiman D."/>
            <person name="Pearson M."/>
            <person name="Roberts A."/>
            <person name="Saif S."/>
            <person name="Shea T."/>
            <person name="Shenoy N."/>
            <person name="Sisk P."/>
            <person name="Stolte C."/>
            <person name="Sykes S."/>
            <person name="White J."/>
            <person name="Yandava C."/>
            <person name="Haas B."/>
            <person name="Nusbaum C."/>
            <person name="Birren B."/>
        </authorList>
    </citation>
    <scope>NUCLEOTIDE SEQUENCE [LARGE SCALE GENOMIC DNA]</scope>
    <source>
        <strain evidence="2">ATCC 50818</strain>
    </source>
</reference>
<protein>
    <submittedName>
        <fullName evidence="2">Uncharacterized protein</fullName>
    </submittedName>
</protein>
<keyword evidence="3" id="KW-1185">Reference proteome</keyword>
<dbReference type="RefSeq" id="XP_004998471.1">
    <property type="nucleotide sequence ID" value="XM_004998414.1"/>
</dbReference>
<organism evidence="3">
    <name type="scientific">Salpingoeca rosetta (strain ATCC 50818 / BSB-021)</name>
    <dbReference type="NCBI Taxonomy" id="946362"/>
    <lineage>
        <taxon>Eukaryota</taxon>
        <taxon>Choanoflagellata</taxon>
        <taxon>Craspedida</taxon>
        <taxon>Salpingoecidae</taxon>
        <taxon>Salpingoeca</taxon>
    </lineage>
</organism>
<dbReference type="Proteomes" id="UP000007799">
    <property type="component" value="Unassembled WGS sequence"/>
</dbReference>
<feature type="region of interest" description="Disordered" evidence="1">
    <location>
        <begin position="41"/>
        <end position="109"/>
    </location>
</feature>
<name>F2TY37_SALR5</name>
<evidence type="ECO:0000313" key="2">
    <source>
        <dbReference type="EMBL" id="EGD76296.1"/>
    </source>
</evidence>